<feature type="compositionally biased region" description="Polar residues" evidence="1">
    <location>
        <begin position="178"/>
        <end position="187"/>
    </location>
</feature>
<dbReference type="AlphaFoldDB" id="A0A8T7M984"/>
<evidence type="ECO:0000313" key="3">
    <source>
        <dbReference type="EMBL" id="NWJ48690.1"/>
    </source>
</evidence>
<dbReference type="RefSeq" id="WP_341470526.1">
    <property type="nucleotide sequence ID" value="NZ_CP128400.1"/>
</dbReference>
<evidence type="ECO:0000313" key="4">
    <source>
        <dbReference type="EMBL" id="WJW68621.1"/>
    </source>
</evidence>
<keyword evidence="6" id="KW-1185">Reference proteome</keyword>
<dbReference type="InterPro" id="IPR050708">
    <property type="entry name" value="T6SS_VgrG/RHS"/>
</dbReference>
<proteinExistence type="predicted"/>
<organism evidence="3 5">
    <name type="scientific">Candidatus Chlorohelix allophototropha</name>
    <dbReference type="NCBI Taxonomy" id="3003348"/>
    <lineage>
        <taxon>Bacteria</taxon>
        <taxon>Bacillati</taxon>
        <taxon>Chloroflexota</taxon>
        <taxon>Chloroflexia</taxon>
        <taxon>Candidatus Chloroheliales</taxon>
        <taxon>Candidatus Chloroheliaceae</taxon>
        <taxon>Candidatus Chlorohelix</taxon>
    </lineage>
</organism>
<dbReference type="InterPro" id="IPR022385">
    <property type="entry name" value="Rhs_assc_core"/>
</dbReference>
<reference evidence="4" key="2">
    <citation type="journal article" date="2024" name="Nature">
        <title>Anoxygenic phototroph of the Chloroflexota uses a type I reaction centre.</title>
        <authorList>
            <person name="Tsuji J.M."/>
            <person name="Shaw N.A."/>
            <person name="Nagashima S."/>
            <person name="Venkiteswaran J.J."/>
            <person name="Schiff S.L."/>
            <person name="Watanabe T."/>
            <person name="Fukui M."/>
            <person name="Hanada S."/>
            <person name="Tank M."/>
            <person name="Neufeld J.D."/>
        </authorList>
    </citation>
    <scope>NUCLEOTIDE SEQUENCE</scope>
    <source>
        <strain evidence="4">L227-S17</strain>
    </source>
</reference>
<feature type="region of interest" description="Disordered" evidence="1">
    <location>
        <begin position="168"/>
        <end position="187"/>
    </location>
</feature>
<name>A0A8T7M984_9CHLR</name>
<feature type="region of interest" description="Disordered" evidence="1">
    <location>
        <begin position="232"/>
        <end position="261"/>
    </location>
</feature>
<dbReference type="InterPro" id="IPR041018">
    <property type="entry name" value="ADPRTs_Tse2"/>
</dbReference>
<reference evidence="3 5" key="1">
    <citation type="submission" date="2020-06" db="EMBL/GenBank/DDBJ databases">
        <title>Anoxygenic phototrophic Chloroflexota member uses a Type I reaction center.</title>
        <authorList>
            <person name="Tsuji J.M."/>
            <person name="Shaw N.A."/>
            <person name="Nagashima S."/>
            <person name="Venkiteswaran J."/>
            <person name="Schiff S.L."/>
            <person name="Hanada S."/>
            <person name="Tank M."/>
            <person name="Neufeld J.D."/>
        </authorList>
    </citation>
    <scope>NUCLEOTIDE SEQUENCE [LARGE SCALE GENOMIC DNA]</scope>
    <source>
        <strain evidence="3">L227-S17</strain>
    </source>
</reference>
<dbReference type="Proteomes" id="UP001431572">
    <property type="component" value="Chromosome 2"/>
</dbReference>
<dbReference type="Gene3D" id="2.180.10.10">
    <property type="entry name" value="RHS repeat-associated core"/>
    <property type="match status" value="1"/>
</dbReference>
<dbReference type="Pfam" id="PF18648">
    <property type="entry name" value="ADPRTs_Tse2"/>
    <property type="match status" value="1"/>
</dbReference>
<sequence>MSLATDSSGQVASQQEFDPWGKVRLGSISQTTMNYTGQRLDGTGLLFYNTRYYDPQVGKFVSSDSIVPNPANPQAFNKYGYAYDNPLIHTDPTGHCGDFLDCLATGAAGFVEGFMASGGNPLAGVGAAAVELTFSAVNDGFFNDSPDILHTVAGAASPIINEALKAGRGANSGGGGSETQNDVANGPTTLYHSMRMDSNGKPALGDTARTLGARLGSDINEDSDNFVQPNTGGVSVSPEDPNNLPSFRRPPEFGGTGKDPVWKISSDKLGDNLLYRQDPDNSQHGFIEPSKKMSFEQYQESIWNTQDSWELVNP</sequence>
<gene>
    <name evidence="3" type="ORF">HXX08_22750</name>
    <name evidence="4" type="ORF">OZ401_004235</name>
</gene>
<dbReference type="PANTHER" id="PTHR32305:SF17">
    <property type="entry name" value="TRNA NUCLEASE WAPA"/>
    <property type="match status" value="1"/>
</dbReference>
<dbReference type="Proteomes" id="UP000521676">
    <property type="component" value="Unassembled WGS sequence"/>
</dbReference>
<evidence type="ECO:0000259" key="2">
    <source>
        <dbReference type="Pfam" id="PF18648"/>
    </source>
</evidence>
<evidence type="ECO:0000313" key="5">
    <source>
        <dbReference type="Proteomes" id="UP000521676"/>
    </source>
</evidence>
<evidence type="ECO:0000313" key="6">
    <source>
        <dbReference type="Proteomes" id="UP001431572"/>
    </source>
</evidence>
<dbReference type="EMBL" id="JACATZ010000003">
    <property type="protein sequence ID" value="NWJ48690.1"/>
    <property type="molecule type" value="Genomic_DNA"/>
</dbReference>
<dbReference type="EMBL" id="CP128400">
    <property type="protein sequence ID" value="WJW68621.1"/>
    <property type="molecule type" value="Genomic_DNA"/>
</dbReference>
<dbReference type="NCBIfam" id="TIGR03696">
    <property type="entry name" value="Rhs_assc_core"/>
    <property type="match status" value="1"/>
</dbReference>
<dbReference type="PANTHER" id="PTHR32305">
    <property type="match status" value="1"/>
</dbReference>
<evidence type="ECO:0000256" key="1">
    <source>
        <dbReference type="SAM" id="MobiDB-lite"/>
    </source>
</evidence>
<feature type="domain" description="Tse2 ADP-ribosyltransferase toxin" evidence="2">
    <location>
        <begin position="202"/>
        <end position="305"/>
    </location>
</feature>
<protein>
    <submittedName>
        <fullName evidence="3">RHS repeat-associated core domain-containing protein</fullName>
    </submittedName>
</protein>
<accession>A0A8T7M984</accession>